<dbReference type="SMART" id="SM00632">
    <property type="entry name" value="Aamy_C"/>
    <property type="match status" value="1"/>
</dbReference>
<feature type="signal peptide" evidence="15">
    <location>
        <begin position="1"/>
        <end position="19"/>
    </location>
</feature>
<evidence type="ECO:0000256" key="2">
    <source>
        <dbReference type="ARBA" id="ARBA00001913"/>
    </source>
</evidence>
<dbReference type="SMART" id="SM00642">
    <property type="entry name" value="Aamy"/>
    <property type="match status" value="1"/>
</dbReference>
<proteinExistence type="inferred from homology"/>
<evidence type="ECO:0000256" key="9">
    <source>
        <dbReference type="ARBA" id="ARBA00022837"/>
    </source>
</evidence>
<protein>
    <recommendedName>
        <fullName evidence="6 14">Alpha-amylase</fullName>
        <ecNumber evidence="6 14">3.2.1.1</ecNumber>
    </recommendedName>
</protein>
<sequence length="743" mass="80818">MKAIWFLAISCCILGVALGQYDPNCNGKTAIVHLFEWKWSDIAAECERFLGPAGYCGFQVSPPSEHVILPDNDPPQPWWQRYQPVSYILHSRSGNPDEFADMVRRCNAVGVRTYVDAVINHMSGTGRLGVSYAGSPYDGDALDFPGVPFSAEHFTPKDMCPSFDGNVNNYGDPNNVRNCYLVGLTDLYGALDYVRNAVAGYLNSLVALGVAGIRIDAAKHMWPEDIAAITSRVNNLPTEHGFAPNSKLFVYSEVIDRNDGAVRVDEYYDVGLVTEFRYCMKLAWGINDYGQLGGLIDYGWGMARDDRAFVFVDNHDNQRGHGGAGDVITHKTPREYKQAVSYMLAHPYGFAQVMSSYYFDNSDLGPPHNDDYRFGWDSPYFTVHSAVDVGINADGSCSGGWVCEHRWNPIAKMVRFRNAVAGTEMDNYWNNGGAVAFSRGSKGFFAMAKGGSMSETLATGLPAGMYCNIIDDCATSITVGSDGKAQVTINNYEEPMFAACVGCETGPVPTATAGTARPTVPTTPKTTVTVPTVPCVGAGCSVTTTTTVRPPSGNRTVIFIQKQTNPGQDLFIRGGIDHSIRPNCVENAATSPCAIPMKVSSLGTTTHYDKYNAWSIGDTKLDWYGVETGQGVYTGQPASGTPLAWTSNKQTEAGYQPLNTFGDHYWMVEMDMDCSQAEQTWFEVKAFLTNAGNGWETDVVQSACTGNGAGTPPYTSPTNHMGRCGFINVFTYSGKGCQIIAFD</sequence>
<feature type="domain" description="Alpha-amylase C-terminal" evidence="16">
    <location>
        <begin position="426"/>
        <end position="505"/>
    </location>
</feature>
<evidence type="ECO:0000256" key="15">
    <source>
        <dbReference type="SAM" id="SignalP"/>
    </source>
</evidence>
<dbReference type="SUPFAM" id="SSF51011">
    <property type="entry name" value="Glycosyl hydrolase domain"/>
    <property type="match status" value="1"/>
</dbReference>
<dbReference type="InterPro" id="IPR006047">
    <property type="entry name" value="GH13_cat_dom"/>
</dbReference>
<evidence type="ECO:0000256" key="11">
    <source>
        <dbReference type="ARBA" id="ARBA00023277"/>
    </source>
</evidence>
<keyword evidence="19" id="KW-1185">Reference proteome</keyword>
<evidence type="ECO:0000259" key="17">
    <source>
        <dbReference type="SMART" id="SM00642"/>
    </source>
</evidence>
<evidence type="ECO:0000256" key="14">
    <source>
        <dbReference type="RuleBase" id="RU361134"/>
    </source>
</evidence>
<keyword evidence="8 14" id="KW-0378">Hydrolase</keyword>
<dbReference type="GO" id="GO:0005975">
    <property type="term" value="P:carbohydrate metabolic process"/>
    <property type="evidence" value="ECO:0007669"/>
    <property type="project" value="InterPro"/>
</dbReference>
<dbReference type="SUPFAM" id="SSF51445">
    <property type="entry name" value="(Trans)glycosidases"/>
    <property type="match status" value="1"/>
</dbReference>
<keyword evidence="7" id="KW-0479">Metal-binding</keyword>
<dbReference type="Pfam" id="PF00128">
    <property type="entry name" value="Alpha-amylase"/>
    <property type="match status" value="1"/>
</dbReference>
<comment type="cofactor">
    <cofactor evidence="2">
        <name>Ca(2+)</name>
        <dbReference type="ChEBI" id="CHEBI:29108"/>
    </cofactor>
</comment>
<dbReference type="InterPro" id="IPR006046">
    <property type="entry name" value="Alpha_amylase"/>
</dbReference>
<feature type="domain" description="Glycosyl hydrolase family 13 catalytic" evidence="17">
    <location>
        <begin position="29"/>
        <end position="417"/>
    </location>
</feature>
<keyword evidence="12 14" id="KW-0326">Glycosidase</keyword>
<dbReference type="InterPro" id="IPR031319">
    <property type="entry name" value="A-amylase_C"/>
</dbReference>
<dbReference type="Proteomes" id="UP000789390">
    <property type="component" value="Unassembled WGS sequence"/>
</dbReference>
<dbReference type="PRINTS" id="PR00110">
    <property type="entry name" value="ALPHAAMYLASE"/>
</dbReference>
<evidence type="ECO:0000256" key="5">
    <source>
        <dbReference type="ARBA" id="ARBA00011245"/>
    </source>
</evidence>
<comment type="subunit">
    <text evidence="5">Monomer.</text>
</comment>
<evidence type="ECO:0000256" key="3">
    <source>
        <dbReference type="ARBA" id="ARBA00001923"/>
    </source>
</evidence>
<keyword evidence="15" id="KW-0732">Signal</keyword>
<dbReference type="Gene3D" id="2.60.40.1180">
    <property type="entry name" value="Golgi alpha-mannosidase II"/>
    <property type="match status" value="1"/>
</dbReference>
<evidence type="ECO:0000256" key="8">
    <source>
        <dbReference type="ARBA" id="ARBA00022801"/>
    </source>
</evidence>
<comment type="catalytic activity">
    <reaction evidence="1 14">
        <text>Endohydrolysis of (1-&gt;4)-alpha-D-glucosidic linkages in polysaccharides containing three or more (1-&gt;4)-alpha-linked D-glucose units.</text>
        <dbReference type="EC" id="3.2.1.1"/>
    </reaction>
</comment>
<comment type="caution">
    <text evidence="18">The sequence shown here is derived from an EMBL/GenBank/DDBJ whole genome shotgun (WGS) entry which is preliminary data.</text>
</comment>
<dbReference type="GO" id="GO:0046872">
    <property type="term" value="F:metal ion binding"/>
    <property type="evidence" value="ECO:0007669"/>
    <property type="project" value="UniProtKB-KW"/>
</dbReference>
<feature type="chain" id="PRO_5035228794" description="Alpha-amylase" evidence="15">
    <location>
        <begin position="20"/>
        <end position="743"/>
    </location>
</feature>
<reference evidence="18" key="1">
    <citation type="submission" date="2021-11" db="EMBL/GenBank/DDBJ databases">
        <authorList>
            <person name="Schell T."/>
        </authorList>
    </citation>
    <scope>NUCLEOTIDE SEQUENCE</scope>
    <source>
        <strain evidence="18">M5</strain>
    </source>
</reference>
<comment type="similarity">
    <text evidence="4 13">Belongs to the glycosyl hydrolase 13 family.</text>
</comment>
<evidence type="ECO:0000256" key="12">
    <source>
        <dbReference type="ARBA" id="ARBA00023295"/>
    </source>
</evidence>
<evidence type="ECO:0000256" key="7">
    <source>
        <dbReference type="ARBA" id="ARBA00022723"/>
    </source>
</evidence>
<dbReference type="Gene3D" id="3.20.20.80">
    <property type="entry name" value="Glycosidases"/>
    <property type="match status" value="1"/>
</dbReference>
<dbReference type="AlphaFoldDB" id="A0A8J2RB13"/>
<dbReference type="GO" id="GO:0004556">
    <property type="term" value="F:alpha-amylase activity"/>
    <property type="evidence" value="ECO:0007669"/>
    <property type="project" value="UniProtKB-UniRule"/>
</dbReference>
<evidence type="ECO:0000313" key="19">
    <source>
        <dbReference type="Proteomes" id="UP000789390"/>
    </source>
</evidence>
<dbReference type="PANTHER" id="PTHR43447">
    <property type="entry name" value="ALPHA-AMYLASE"/>
    <property type="match status" value="1"/>
</dbReference>
<dbReference type="InterPro" id="IPR017853">
    <property type="entry name" value="GH"/>
</dbReference>
<dbReference type="OrthoDB" id="550577at2759"/>
<dbReference type="InterPro" id="IPR013780">
    <property type="entry name" value="Glyco_hydro_b"/>
</dbReference>
<organism evidence="18 19">
    <name type="scientific">Daphnia galeata</name>
    <dbReference type="NCBI Taxonomy" id="27404"/>
    <lineage>
        <taxon>Eukaryota</taxon>
        <taxon>Metazoa</taxon>
        <taxon>Ecdysozoa</taxon>
        <taxon>Arthropoda</taxon>
        <taxon>Crustacea</taxon>
        <taxon>Branchiopoda</taxon>
        <taxon>Diplostraca</taxon>
        <taxon>Cladocera</taxon>
        <taxon>Anomopoda</taxon>
        <taxon>Daphniidae</taxon>
        <taxon>Daphnia</taxon>
    </lineage>
</organism>
<accession>A0A8J2RB13</accession>
<evidence type="ECO:0000256" key="1">
    <source>
        <dbReference type="ARBA" id="ARBA00000548"/>
    </source>
</evidence>
<keyword evidence="11 14" id="KW-0119">Carbohydrate metabolism</keyword>
<evidence type="ECO:0000256" key="4">
    <source>
        <dbReference type="ARBA" id="ARBA00008061"/>
    </source>
</evidence>
<keyword evidence="10" id="KW-0868">Chloride</keyword>
<dbReference type="CDD" id="cd11317">
    <property type="entry name" value="AmyAc_bac_euk_AmyA"/>
    <property type="match status" value="1"/>
</dbReference>
<gene>
    <name evidence="18" type="ORF">DGAL_LOCUS1226</name>
</gene>
<comment type="cofactor">
    <cofactor evidence="3">
        <name>chloride</name>
        <dbReference type="ChEBI" id="CHEBI:17996"/>
    </cofactor>
</comment>
<evidence type="ECO:0000256" key="10">
    <source>
        <dbReference type="ARBA" id="ARBA00023214"/>
    </source>
</evidence>
<evidence type="ECO:0000259" key="16">
    <source>
        <dbReference type="SMART" id="SM00632"/>
    </source>
</evidence>
<dbReference type="EC" id="3.2.1.1" evidence="6 14"/>
<name>A0A8J2RB13_9CRUS</name>
<evidence type="ECO:0000313" key="18">
    <source>
        <dbReference type="EMBL" id="CAH0099115.1"/>
    </source>
</evidence>
<evidence type="ECO:0000256" key="6">
    <source>
        <dbReference type="ARBA" id="ARBA00012595"/>
    </source>
</evidence>
<evidence type="ECO:0000256" key="13">
    <source>
        <dbReference type="RuleBase" id="RU003615"/>
    </source>
</evidence>
<keyword evidence="9" id="KW-0106">Calcium</keyword>
<dbReference type="EMBL" id="CAKKLH010000013">
    <property type="protein sequence ID" value="CAH0099115.1"/>
    <property type="molecule type" value="Genomic_DNA"/>
</dbReference>